<dbReference type="InterPro" id="IPR050304">
    <property type="entry name" value="MT-severing_AAA_ATPase"/>
</dbReference>
<evidence type="ECO:0000313" key="6">
    <source>
        <dbReference type="Proteomes" id="UP000077069"/>
    </source>
</evidence>
<dbReference type="SMART" id="SM00382">
    <property type="entry name" value="AAA"/>
    <property type="match status" value="1"/>
</dbReference>
<gene>
    <name evidence="5" type="ORF">CC84DRAFT_1262213</name>
</gene>
<dbReference type="InterPro" id="IPR027417">
    <property type="entry name" value="P-loop_NTPase"/>
</dbReference>
<dbReference type="Gene3D" id="1.10.8.60">
    <property type="match status" value="1"/>
</dbReference>
<dbReference type="OrthoDB" id="3783056at2759"/>
<dbReference type="GO" id="GO:0005524">
    <property type="term" value="F:ATP binding"/>
    <property type="evidence" value="ECO:0007669"/>
    <property type="project" value="UniProtKB-KW"/>
</dbReference>
<evidence type="ECO:0000259" key="4">
    <source>
        <dbReference type="SMART" id="SM00382"/>
    </source>
</evidence>
<dbReference type="STRING" id="1460663.A0A177C6B3"/>
<keyword evidence="6" id="KW-1185">Reference proteome</keyword>
<dbReference type="EMBL" id="KV441556">
    <property type="protein sequence ID" value="OAG02230.1"/>
    <property type="molecule type" value="Genomic_DNA"/>
</dbReference>
<evidence type="ECO:0000256" key="2">
    <source>
        <dbReference type="ARBA" id="ARBA00022840"/>
    </source>
</evidence>
<keyword evidence="2" id="KW-0067">ATP-binding</keyword>
<dbReference type="PANTHER" id="PTHR23074">
    <property type="entry name" value="AAA DOMAIN-CONTAINING"/>
    <property type="match status" value="1"/>
</dbReference>
<sequence>MLSFVYGADEFIYVLGACLLNYGSAIGAGMYQSATAGAPKQIAGKREASHHDDKEEVLSVPSTELPHTLNSAPPSGVEIQTAATSQKTSVSVQSQLNQSSHAPTRPASPKRAKLDWTRWTTAPRKPEQSETEWQETQLREQIRNLKVVFEDDDESILEMADVAGLDSVKAALDEFACFFLHFPHLTRNLRHRSATGILLFGPQGTGKTLLVKSFAKKYNLTVYDVRASAIMSKFVGESEKFVKALFKEVRANTPSVLLLDECDGLLCNPTRDTTQSHNYRLLQNELKNQWSDLMYSKDEVIIVGVTNKPHDIDMDGFGRRLSLKLHVALPNATGCQAILKGALDRLRHTLSDDEFSKLGALCHECGLSGYDIDCLVEGLLRSSLRKIVLSAHFQRLDWVEGTILVPCDEDADGALEGPYAHLVEHAEEVSYRPFTVDEVEHAIHRARPTVDEEMTQQHTMFASQYATED</sequence>
<evidence type="ECO:0000256" key="3">
    <source>
        <dbReference type="SAM" id="MobiDB-lite"/>
    </source>
</evidence>
<reference evidence="5 6" key="1">
    <citation type="submission" date="2016-05" db="EMBL/GenBank/DDBJ databases">
        <title>Comparative analysis of secretome profiles of manganese(II)-oxidizing ascomycete fungi.</title>
        <authorList>
            <consortium name="DOE Joint Genome Institute"/>
            <person name="Zeiner C.A."/>
            <person name="Purvine S.O."/>
            <person name="Zink E.M."/>
            <person name="Wu S."/>
            <person name="Pasa-Tolic L."/>
            <person name="Chaput D.L."/>
            <person name="Haridas S."/>
            <person name="Grigoriev I.V."/>
            <person name="Santelli C.M."/>
            <person name="Hansel C.M."/>
        </authorList>
    </citation>
    <scope>NUCLEOTIDE SEQUENCE [LARGE SCALE GENOMIC DNA]</scope>
    <source>
        <strain evidence="5 6">AP3s5-JAC2a</strain>
    </source>
</reference>
<dbReference type="RefSeq" id="XP_018032595.1">
    <property type="nucleotide sequence ID" value="XM_018185134.1"/>
</dbReference>
<feature type="compositionally biased region" description="Basic and acidic residues" evidence="3">
    <location>
        <begin position="44"/>
        <end position="57"/>
    </location>
</feature>
<evidence type="ECO:0000313" key="5">
    <source>
        <dbReference type="EMBL" id="OAG02230.1"/>
    </source>
</evidence>
<feature type="domain" description="AAA+ ATPase" evidence="4">
    <location>
        <begin position="193"/>
        <end position="331"/>
    </location>
</feature>
<dbReference type="PANTHER" id="PTHR23074:SF83">
    <property type="entry name" value="VACUOLAR PROTEIN SORTING-ASSOCIATED PROTEIN 4A"/>
    <property type="match status" value="1"/>
</dbReference>
<keyword evidence="1" id="KW-0547">Nucleotide-binding</keyword>
<protein>
    <submittedName>
        <fullName evidence="5">p-loop containing nucleoside triphosphate hydrolase protein</fullName>
    </submittedName>
</protein>
<dbReference type="InterPro" id="IPR003593">
    <property type="entry name" value="AAA+_ATPase"/>
</dbReference>
<dbReference type="InterPro" id="IPR015415">
    <property type="entry name" value="Spast_Vps4_C"/>
</dbReference>
<organism evidence="5 6">
    <name type="scientific">Paraphaeosphaeria sporulosa</name>
    <dbReference type="NCBI Taxonomy" id="1460663"/>
    <lineage>
        <taxon>Eukaryota</taxon>
        <taxon>Fungi</taxon>
        <taxon>Dikarya</taxon>
        <taxon>Ascomycota</taxon>
        <taxon>Pezizomycotina</taxon>
        <taxon>Dothideomycetes</taxon>
        <taxon>Pleosporomycetidae</taxon>
        <taxon>Pleosporales</taxon>
        <taxon>Massarineae</taxon>
        <taxon>Didymosphaeriaceae</taxon>
        <taxon>Paraphaeosphaeria</taxon>
    </lineage>
</organism>
<dbReference type="Proteomes" id="UP000077069">
    <property type="component" value="Unassembled WGS sequence"/>
</dbReference>
<feature type="region of interest" description="Disordered" evidence="3">
    <location>
        <begin position="42"/>
        <end position="114"/>
    </location>
</feature>
<evidence type="ECO:0000256" key="1">
    <source>
        <dbReference type="ARBA" id="ARBA00022741"/>
    </source>
</evidence>
<dbReference type="SUPFAM" id="SSF52540">
    <property type="entry name" value="P-loop containing nucleoside triphosphate hydrolases"/>
    <property type="match status" value="1"/>
</dbReference>
<dbReference type="InterPro" id="IPR003959">
    <property type="entry name" value="ATPase_AAA_core"/>
</dbReference>
<dbReference type="Gene3D" id="3.40.50.300">
    <property type="entry name" value="P-loop containing nucleotide triphosphate hydrolases"/>
    <property type="match status" value="1"/>
</dbReference>
<dbReference type="AlphaFoldDB" id="A0A177C6B3"/>
<dbReference type="Pfam" id="PF00004">
    <property type="entry name" value="AAA"/>
    <property type="match status" value="1"/>
</dbReference>
<accession>A0A177C6B3</accession>
<dbReference type="GeneID" id="28768620"/>
<dbReference type="GO" id="GO:0016887">
    <property type="term" value="F:ATP hydrolysis activity"/>
    <property type="evidence" value="ECO:0007669"/>
    <property type="project" value="InterPro"/>
</dbReference>
<dbReference type="InParanoid" id="A0A177C6B3"/>
<dbReference type="Pfam" id="PF09336">
    <property type="entry name" value="Vps4_C"/>
    <property type="match status" value="1"/>
</dbReference>
<name>A0A177C6B3_9PLEO</name>
<proteinExistence type="predicted"/>
<keyword evidence="5" id="KW-0378">Hydrolase</keyword>
<feature type="compositionally biased region" description="Low complexity" evidence="3">
    <location>
        <begin position="84"/>
        <end position="100"/>
    </location>
</feature>